<dbReference type="InterPro" id="IPR011258">
    <property type="entry name" value="BPG-indep_PGM_N"/>
</dbReference>
<evidence type="ECO:0000256" key="7">
    <source>
        <dbReference type="ARBA" id="ARBA00023211"/>
    </source>
</evidence>
<evidence type="ECO:0000256" key="4">
    <source>
        <dbReference type="ARBA" id="ARBA00008819"/>
    </source>
</evidence>
<dbReference type="NCBIfam" id="TIGR01307">
    <property type="entry name" value="pgm_bpd_ind"/>
    <property type="match status" value="1"/>
</dbReference>
<evidence type="ECO:0000259" key="11">
    <source>
        <dbReference type="Pfam" id="PF06415"/>
    </source>
</evidence>
<keyword evidence="6" id="KW-0324">Glycolysis</keyword>
<dbReference type="SUPFAM" id="SSF64158">
    <property type="entry name" value="2,3-Bisphosphoglycerate-independent phosphoglycerate mutase, substrate-binding domain"/>
    <property type="match status" value="1"/>
</dbReference>
<comment type="cofactor">
    <cofactor evidence="2">
        <name>Mn(2+)</name>
        <dbReference type="ChEBI" id="CHEBI:29035"/>
    </cofactor>
</comment>
<dbReference type="STRING" id="1246637.MTBBW1_1670095"/>
<accession>A0A1W1H9G1</accession>
<dbReference type="Pfam" id="PF06415">
    <property type="entry name" value="iPGM_N"/>
    <property type="match status" value="1"/>
</dbReference>
<gene>
    <name evidence="12" type="ORF">MTBBW1_1670095</name>
</gene>
<dbReference type="Gene3D" id="3.40.1450.10">
    <property type="entry name" value="BPG-independent phosphoglycerate mutase, domain B"/>
    <property type="match status" value="1"/>
</dbReference>
<dbReference type="EMBL" id="FWEV01000076">
    <property type="protein sequence ID" value="SLM29079.1"/>
    <property type="molecule type" value="Genomic_DNA"/>
</dbReference>
<organism evidence="12 13">
    <name type="scientific">Desulfamplus magnetovallimortis</name>
    <dbReference type="NCBI Taxonomy" id="1246637"/>
    <lineage>
        <taxon>Bacteria</taxon>
        <taxon>Pseudomonadati</taxon>
        <taxon>Thermodesulfobacteriota</taxon>
        <taxon>Desulfobacteria</taxon>
        <taxon>Desulfobacterales</taxon>
        <taxon>Desulfobacteraceae</taxon>
        <taxon>Desulfamplus</taxon>
    </lineage>
</organism>
<dbReference type="InterPro" id="IPR036646">
    <property type="entry name" value="PGAM_B_sf"/>
</dbReference>
<evidence type="ECO:0000259" key="10">
    <source>
        <dbReference type="Pfam" id="PF01676"/>
    </source>
</evidence>
<dbReference type="GO" id="GO:0005829">
    <property type="term" value="C:cytosol"/>
    <property type="evidence" value="ECO:0007669"/>
    <property type="project" value="TreeGrafter"/>
</dbReference>
<keyword evidence="7" id="KW-0464">Manganese</keyword>
<name>A0A1W1H9G1_9BACT</name>
<dbReference type="PANTHER" id="PTHR31637:SF0">
    <property type="entry name" value="2,3-BISPHOSPHOGLYCERATE-INDEPENDENT PHOSPHOGLYCERATE MUTASE"/>
    <property type="match status" value="1"/>
</dbReference>
<evidence type="ECO:0000256" key="9">
    <source>
        <dbReference type="NCBIfam" id="TIGR01307"/>
    </source>
</evidence>
<keyword evidence="8 12" id="KW-0413">Isomerase</keyword>
<comment type="catalytic activity">
    <reaction evidence="1">
        <text>(2R)-2-phosphoglycerate = (2R)-3-phosphoglycerate</text>
        <dbReference type="Rhea" id="RHEA:15901"/>
        <dbReference type="ChEBI" id="CHEBI:58272"/>
        <dbReference type="ChEBI" id="CHEBI:58289"/>
        <dbReference type="EC" id="5.4.2.12"/>
    </reaction>
</comment>
<sequence length="275" mass="30841">MEGKKIAVIKENDAVIFFNFRADRAREISRSLTEEPATFTFFKRETILEPKRFLTMTQYEESFQFPVIFTPQRLDNILGEVISSHGLSQLRIAETEKYAHVTYFFNGGDEKIFPLEERVLIPSPREVRTYDEKPEMSAREVADKACEMIHSGRFRFIVLNFANMDMVGHTGNLDAAIKACSTVDECVKKVLEAIWSTGGTAMVTADHGNAEQMKDSEGNPHTAHTLNPVRFILAGEKYAQSKVAIKNGILGDIAPTVLKVMGLEQPADMTGTPLF</sequence>
<evidence type="ECO:0000313" key="12">
    <source>
        <dbReference type="EMBL" id="SLM29079.1"/>
    </source>
</evidence>
<evidence type="ECO:0000256" key="2">
    <source>
        <dbReference type="ARBA" id="ARBA00001936"/>
    </source>
</evidence>
<dbReference type="GO" id="GO:0030145">
    <property type="term" value="F:manganese ion binding"/>
    <property type="evidence" value="ECO:0007669"/>
    <property type="project" value="InterPro"/>
</dbReference>
<evidence type="ECO:0000256" key="1">
    <source>
        <dbReference type="ARBA" id="ARBA00000370"/>
    </source>
</evidence>
<evidence type="ECO:0000256" key="6">
    <source>
        <dbReference type="ARBA" id="ARBA00023152"/>
    </source>
</evidence>
<dbReference type="Gene3D" id="3.40.720.10">
    <property type="entry name" value="Alkaline Phosphatase, subunit A"/>
    <property type="match status" value="1"/>
</dbReference>
<comment type="similarity">
    <text evidence="4">Belongs to the BPG-independent phosphoglycerate mutase family.</text>
</comment>
<evidence type="ECO:0000256" key="8">
    <source>
        <dbReference type="ARBA" id="ARBA00023235"/>
    </source>
</evidence>
<dbReference type="InterPro" id="IPR017850">
    <property type="entry name" value="Alkaline_phosphatase_core_sf"/>
</dbReference>
<dbReference type="Proteomes" id="UP000191931">
    <property type="component" value="Unassembled WGS sequence"/>
</dbReference>
<dbReference type="InterPro" id="IPR006124">
    <property type="entry name" value="Metalloenzyme"/>
</dbReference>
<dbReference type="EC" id="5.4.2.12" evidence="9"/>
<dbReference type="PANTHER" id="PTHR31637">
    <property type="entry name" value="2,3-BISPHOSPHOGLYCERATE-INDEPENDENT PHOSPHOGLYCERATE MUTASE"/>
    <property type="match status" value="1"/>
</dbReference>
<dbReference type="AlphaFoldDB" id="A0A1W1H9G1"/>
<reference evidence="12 13" key="1">
    <citation type="submission" date="2017-03" db="EMBL/GenBank/DDBJ databases">
        <authorList>
            <person name="Afonso C.L."/>
            <person name="Miller P.J."/>
            <person name="Scott M.A."/>
            <person name="Spackman E."/>
            <person name="Goraichik I."/>
            <person name="Dimitrov K.M."/>
            <person name="Suarez D.L."/>
            <person name="Swayne D.E."/>
        </authorList>
    </citation>
    <scope>NUCLEOTIDE SEQUENCE [LARGE SCALE GENOMIC DNA]</scope>
    <source>
        <strain evidence="12">PRJEB14757</strain>
    </source>
</reference>
<keyword evidence="13" id="KW-1185">Reference proteome</keyword>
<evidence type="ECO:0000256" key="5">
    <source>
        <dbReference type="ARBA" id="ARBA00022723"/>
    </source>
</evidence>
<protein>
    <recommendedName>
        <fullName evidence="9">2,3-bisphosphoglycerate-independent phosphoglycerate mutase</fullName>
        <ecNumber evidence="9">5.4.2.12</ecNumber>
    </recommendedName>
</protein>
<dbReference type="GO" id="GO:0006096">
    <property type="term" value="P:glycolytic process"/>
    <property type="evidence" value="ECO:0007669"/>
    <property type="project" value="UniProtKB-UniRule"/>
</dbReference>
<dbReference type="UniPathway" id="UPA00109">
    <property type="reaction ID" value="UER00186"/>
</dbReference>
<evidence type="ECO:0000313" key="13">
    <source>
        <dbReference type="Proteomes" id="UP000191931"/>
    </source>
</evidence>
<dbReference type="GO" id="GO:0004619">
    <property type="term" value="F:phosphoglycerate mutase activity"/>
    <property type="evidence" value="ECO:0007669"/>
    <property type="project" value="UniProtKB-UniRule"/>
</dbReference>
<dbReference type="Pfam" id="PF01676">
    <property type="entry name" value="Metalloenzyme"/>
    <property type="match status" value="1"/>
</dbReference>
<proteinExistence type="inferred from homology"/>
<dbReference type="GO" id="GO:0006007">
    <property type="term" value="P:glucose catabolic process"/>
    <property type="evidence" value="ECO:0007669"/>
    <property type="project" value="InterPro"/>
</dbReference>
<evidence type="ECO:0000256" key="3">
    <source>
        <dbReference type="ARBA" id="ARBA00004798"/>
    </source>
</evidence>
<comment type="pathway">
    <text evidence="3">Carbohydrate degradation; glycolysis; pyruvate from D-glyceraldehyde 3-phosphate: step 3/5.</text>
</comment>
<dbReference type="SUPFAM" id="SSF53649">
    <property type="entry name" value="Alkaline phosphatase-like"/>
    <property type="match status" value="1"/>
</dbReference>
<dbReference type="InterPro" id="IPR005995">
    <property type="entry name" value="Pgm_bpd_ind"/>
</dbReference>
<keyword evidence="5" id="KW-0479">Metal-binding</keyword>
<feature type="domain" description="Metalloenzyme" evidence="10">
    <location>
        <begin position="70"/>
        <end position="264"/>
    </location>
</feature>
<feature type="domain" description="BPG-independent PGAM N-terminal" evidence="11">
    <location>
        <begin position="3"/>
        <end position="61"/>
    </location>
</feature>